<keyword evidence="2" id="KW-1185">Reference proteome</keyword>
<gene>
    <name evidence="1" type="ORF">REISMN_02180</name>
</gene>
<dbReference type="AlphaFoldDB" id="A0A8E0WMD5"/>
<protein>
    <submittedName>
        <fullName evidence="1">Uncharacterized protein</fullName>
    </submittedName>
</protein>
<evidence type="ECO:0000313" key="2">
    <source>
        <dbReference type="Proteomes" id="UP000027161"/>
    </source>
</evidence>
<accession>A0A8E0WMD5</accession>
<name>A0A8E0WMD5_9RICK</name>
<reference evidence="1 2" key="1">
    <citation type="submission" date="2014-02" db="EMBL/GenBank/DDBJ databases">
        <title>Draft genome sequence of Rickettsia buchneri sp. nov. ISO7T.</title>
        <authorList>
            <person name="Felsheim R.F."/>
            <person name="Kurtti T.J."/>
            <person name="Munderloh U.G."/>
        </authorList>
    </citation>
    <scope>NUCLEOTIDE SEQUENCE [LARGE SCALE GENOMIC DNA]</scope>
    <source>
        <strain evidence="1 2">ISO7</strain>
    </source>
</reference>
<proteinExistence type="predicted"/>
<organism evidence="1 2">
    <name type="scientific">Rickettsia tamurae subsp. buchneri</name>
    <dbReference type="NCBI Taxonomy" id="1462938"/>
    <lineage>
        <taxon>Bacteria</taxon>
        <taxon>Pseudomonadati</taxon>
        <taxon>Pseudomonadota</taxon>
        <taxon>Alphaproteobacteria</taxon>
        <taxon>Rickettsiales</taxon>
        <taxon>Rickettsiaceae</taxon>
        <taxon>Rickettsieae</taxon>
        <taxon>Rickettsia</taxon>
        <taxon>spotted fever group</taxon>
    </lineage>
</organism>
<comment type="caution">
    <text evidence="1">The sequence shown here is derived from an EMBL/GenBank/DDBJ whole genome shotgun (WGS) entry which is preliminary data.</text>
</comment>
<evidence type="ECO:0000313" key="1">
    <source>
        <dbReference type="EMBL" id="KDO03355.1"/>
    </source>
</evidence>
<dbReference type="EMBL" id="JFKF01000038">
    <property type="protein sequence ID" value="KDO03355.1"/>
    <property type="molecule type" value="Genomic_DNA"/>
</dbReference>
<dbReference type="Proteomes" id="UP000027161">
    <property type="component" value="Unassembled WGS sequence"/>
</dbReference>
<sequence length="79" mass="8185">MQMSVGFNNAGTYKELGGKAEVASRNAAWTKAVGSIIGTQVTHVVVQQTLEIAGGLINAEVNPDGSLPIKADFTLKQAA</sequence>